<keyword evidence="12" id="KW-0969">Cilium</keyword>
<dbReference type="Proteomes" id="UP000775770">
    <property type="component" value="Unassembled WGS sequence"/>
</dbReference>
<proteinExistence type="inferred from homology"/>
<evidence type="ECO:0000256" key="5">
    <source>
        <dbReference type="ARBA" id="ARBA00022475"/>
    </source>
</evidence>
<comment type="caution">
    <text evidence="12">The sequence shown here is derived from an EMBL/GenBank/DDBJ whole genome shotgun (WGS) entry which is preliminary data.</text>
</comment>
<evidence type="ECO:0000256" key="1">
    <source>
        <dbReference type="ARBA" id="ARBA00004413"/>
    </source>
</evidence>
<evidence type="ECO:0000256" key="6">
    <source>
        <dbReference type="ARBA" id="ARBA00022500"/>
    </source>
</evidence>
<dbReference type="GO" id="GO:0006935">
    <property type="term" value="P:chemotaxis"/>
    <property type="evidence" value="ECO:0007669"/>
    <property type="project" value="UniProtKB-KW"/>
</dbReference>
<dbReference type="GO" id="GO:0015031">
    <property type="term" value="P:protein transport"/>
    <property type="evidence" value="ECO:0007669"/>
    <property type="project" value="UniProtKB-KW"/>
</dbReference>
<evidence type="ECO:0000313" key="13">
    <source>
        <dbReference type="Proteomes" id="UP000775770"/>
    </source>
</evidence>
<keyword evidence="9" id="KW-0472">Membrane</keyword>
<keyword evidence="11" id="KW-0175">Coiled coil</keyword>
<reference evidence="12" key="1">
    <citation type="submission" date="2020-04" db="EMBL/GenBank/DDBJ databases">
        <title>Deep metagenomics examines the oral microbiome during advanced dental caries in children, revealing novel taxa and co-occurrences with host molecules.</title>
        <authorList>
            <person name="Baker J.L."/>
            <person name="Morton J.T."/>
            <person name="Dinis M."/>
            <person name="Alvarez R."/>
            <person name="Tran N.C."/>
            <person name="Knight R."/>
            <person name="Edlund A."/>
        </authorList>
    </citation>
    <scope>NUCLEOTIDE SEQUENCE</scope>
    <source>
        <strain evidence="12">JCVI_38_bin.19</strain>
    </source>
</reference>
<evidence type="ECO:0000256" key="4">
    <source>
        <dbReference type="ARBA" id="ARBA00022448"/>
    </source>
</evidence>
<dbReference type="GO" id="GO:0009288">
    <property type="term" value="C:bacterial-type flagellum"/>
    <property type="evidence" value="ECO:0007669"/>
    <property type="project" value="InterPro"/>
</dbReference>
<dbReference type="GO" id="GO:0044781">
    <property type="term" value="P:bacterial-type flagellum organization"/>
    <property type="evidence" value="ECO:0007669"/>
    <property type="project" value="UniProtKB-KW"/>
</dbReference>
<dbReference type="AlphaFoldDB" id="A0A930DLM0"/>
<comment type="subcellular location">
    <subcellularLocation>
        <location evidence="1">Cell membrane</location>
        <topology evidence="1">Peripheral membrane protein</topology>
        <orientation evidence="1">Cytoplasmic side</orientation>
    </subcellularLocation>
</comment>
<evidence type="ECO:0000256" key="10">
    <source>
        <dbReference type="ARBA" id="ARBA00023225"/>
    </source>
</evidence>
<feature type="coiled-coil region" evidence="11">
    <location>
        <begin position="26"/>
        <end position="60"/>
    </location>
</feature>
<keyword evidence="12" id="KW-0966">Cell projection</keyword>
<keyword evidence="7" id="KW-1005">Bacterial flagellum biogenesis</keyword>
<keyword evidence="12" id="KW-0282">Flagellum</keyword>
<dbReference type="EMBL" id="JABZRA010000011">
    <property type="protein sequence ID" value="MBF1272095.1"/>
    <property type="molecule type" value="Genomic_DNA"/>
</dbReference>
<evidence type="ECO:0000256" key="2">
    <source>
        <dbReference type="ARBA" id="ARBA00010004"/>
    </source>
</evidence>
<keyword evidence="4" id="KW-0813">Transport</keyword>
<name>A0A930DLM0_9FIRM</name>
<keyword evidence="5" id="KW-1003">Cell membrane</keyword>
<dbReference type="GO" id="GO:0071973">
    <property type="term" value="P:bacterial-type flagellum-dependent cell motility"/>
    <property type="evidence" value="ECO:0007669"/>
    <property type="project" value="InterPro"/>
</dbReference>
<keyword evidence="6" id="KW-0145">Chemotaxis</keyword>
<dbReference type="Gene3D" id="1.10.287.1700">
    <property type="match status" value="1"/>
</dbReference>
<sequence length="145" mass="17499">MKKFKYSLETVYQFKLQVLDKVKEEYAIKQQEVLNQQSLINRLQEELFHYEEEFERVKQEGASIETIMMYVNGIERMEKRIGKEKDELIRRTVIAEEKKREVIKANVDTNAFEKLKEKKLEEYRIQGQKAEEQFIEEFVSHAMKA</sequence>
<evidence type="ECO:0000256" key="7">
    <source>
        <dbReference type="ARBA" id="ARBA00022795"/>
    </source>
</evidence>
<evidence type="ECO:0000256" key="11">
    <source>
        <dbReference type="SAM" id="Coils"/>
    </source>
</evidence>
<evidence type="ECO:0000313" key="12">
    <source>
        <dbReference type="EMBL" id="MBF1272095.1"/>
    </source>
</evidence>
<dbReference type="Pfam" id="PF02050">
    <property type="entry name" value="FliJ"/>
    <property type="match status" value="1"/>
</dbReference>
<evidence type="ECO:0000256" key="3">
    <source>
        <dbReference type="ARBA" id="ARBA00020392"/>
    </source>
</evidence>
<dbReference type="RefSeq" id="WP_304069783.1">
    <property type="nucleotide sequence ID" value="NZ_CAUVME010000003.1"/>
</dbReference>
<dbReference type="InterPro" id="IPR012823">
    <property type="entry name" value="Flagell_FliJ"/>
</dbReference>
<organism evidence="12 13">
    <name type="scientific">Oribacterium sinus</name>
    <dbReference type="NCBI Taxonomy" id="237576"/>
    <lineage>
        <taxon>Bacteria</taxon>
        <taxon>Bacillati</taxon>
        <taxon>Bacillota</taxon>
        <taxon>Clostridia</taxon>
        <taxon>Lachnospirales</taxon>
        <taxon>Lachnospiraceae</taxon>
        <taxon>Oribacterium</taxon>
    </lineage>
</organism>
<evidence type="ECO:0000256" key="9">
    <source>
        <dbReference type="ARBA" id="ARBA00023136"/>
    </source>
</evidence>
<protein>
    <recommendedName>
        <fullName evidence="3">Flagellar FliJ protein</fullName>
    </recommendedName>
</protein>
<evidence type="ECO:0000256" key="8">
    <source>
        <dbReference type="ARBA" id="ARBA00022927"/>
    </source>
</evidence>
<keyword evidence="8" id="KW-0653">Protein transport</keyword>
<accession>A0A930DLM0</accession>
<gene>
    <name evidence="12" type="primary">fliJ</name>
    <name evidence="12" type="ORF">HXM90_01545</name>
</gene>
<comment type="similarity">
    <text evidence="2">Belongs to the FliJ family.</text>
</comment>
<dbReference type="InterPro" id="IPR053716">
    <property type="entry name" value="Flag_assembly_chemotaxis_eff"/>
</dbReference>
<dbReference type="GO" id="GO:0005886">
    <property type="term" value="C:plasma membrane"/>
    <property type="evidence" value="ECO:0007669"/>
    <property type="project" value="UniProtKB-SubCell"/>
</dbReference>
<dbReference type="NCBIfam" id="TIGR02473">
    <property type="entry name" value="flagell_FliJ"/>
    <property type="match status" value="1"/>
</dbReference>
<keyword evidence="10" id="KW-1006">Bacterial flagellum protein export</keyword>